<feature type="signal peptide" evidence="1">
    <location>
        <begin position="1"/>
        <end position="20"/>
    </location>
</feature>
<dbReference type="OrthoDB" id="938310at2"/>
<feature type="chain" id="PRO_5020618308" description="DUF5689 domain-containing protein" evidence="1">
    <location>
        <begin position="21"/>
        <end position="294"/>
    </location>
</feature>
<dbReference type="EMBL" id="SNYV01000017">
    <property type="protein sequence ID" value="TDQ75307.1"/>
    <property type="molecule type" value="Genomic_DNA"/>
</dbReference>
<comment type="caution">
    <text evidence="2">The sequence shown here is derived from an EMBL/GenBank/DDBJ whole genome shotgun (WGS) entry which is preliminary data.</text>
</comment>
<evidence type="ECO:0000313" key="3">
    <source>
        <dbReference type="Proteomes" id="UP000295292"/>
    </source>
</evidence>
<evidence type="ECO:0000313" key="2">
    <source>
        <dbReference type="EMBL" id="TDQ75307.1"/>
    </source>
</evidence>
<evidence type="ECO:0000256" key="1">
    <source>
        <dbReference type="SAM" id="SignalP"/>
    </source>
</evidence>
<organism evidence="2 3">
    <name type="scientific">Sphingobacterium yanglingense</name>
    <dbReference type="NCBI Taxonomy" id="1437280"/>
    <lineage>
        <taxon>Bacteria</taxon>
        <taxon>Pseudomonadati</taxon>
        <taxon>Bacteroidota</taxon>
        <taxon>Sphingobacteriia</taxon>
        <taxon>Sphingobacteriales</taxon>
        <taxon>Sphingobacteriaceae</taxon>
        <taxon>Sphingobacterium</taxon>
    </lineage>
</organism>
<keyword evidence="1" id="KW-0732">Signal</keyword>
<reference evidence="2 3" key="1">
    <citation type="submission" date="2019-03" db="EMBL/GenBank/DDBJ databases">
        <title>Genomic Encyclopedia of Archaeal and Bacterial Type Strains, Phase II (KMG-II): from individual species to whole genera.</title>
        <authorList>
            <person name="Goeker M."/>
        </authorList>
    </citation>
    <scope>NUCLEOTIDE SEQUENCE [LARGE SCALE GENOMIC DNA]</scope>
    <source>
        <strain evidence="2 3">DSM 28353</strain>
    </source>
</reference>
<proteinExistence type="predicted"/>
<sequence length="294" mass="31877">MKKILYIVALVSLVMTSACRKSDNATMLDGIVYLNQPAIEKVLKGFDESIAFQDPLAFKGKLTVGVKFDTEAKPKYFDIVIMKNGDLNNVKVLKEKVSTMPTEIELTGPQIEQIFGAAIALNDNYDIGANYITEEGKTYEAFPKSGEAGYGAGVISQPGAGPTIRYSCICKFDMDEFLGDGKFEVIVDDWEDFGVGTIAEVKKIDEKTFEIVYQMTGYNNIKVDVKTGDNSINVAKQPLGAYPAPWPYGVYSVASVGGATANLVNPCEGTIKINGAYTVSAGGFGTYPLELKKK</sequence>
<protein>
    <recommendedName>
        <fullName evidence="4">DUF5689 domain-containing protein</fullName>
    </recommendedName>
</protein>
<keyword evidence="3" id="KW-1185">Reference proteome</keyword>
<name>A0A4R6WD91_9SPHI</name>
<dbReference type="PROSITE" id="PS51257">
    <property type="entry name" value="PROKAR_LIPOPROTEIN"/>
    <property type="match status" value="1"/>
</dbReference>
<evidence type="ECO:0008006" key="4">
    <source>
        <dbReference type="Google" id="ProtNLM"/>
    </source>
</evidence>
<dbReference type="AlphaFoldDB" id="A0A4R6WD91"/>
<dbReference type="Proteomes" id="UP000295292">
    <property type="component" value="Unassembled WGS sequence"/>
</dbReference>
<dbReference type="RefSeq" id="WP_133586076.1">
    <property type="nucleotide sequence ID" value="NZ_SNYV01000017.1"/>
</dbReference>
<gene>
    <name evidence="2" type="ORF">CLV99_3907</name>
</gene>
<accession>A0A4R6WD91</accession>